<feature type="region of interest" description="Disordered" evidence="1">
    <location>
        <begin position="1"/>
        <end position="78"/>
    </location>
</feature>
<dbReference type="eggNOG" id="ENOG50341QC">
    <property type="taxonomic scope" value="Bacteria"/>
</dbReference>
<feature type="region of interest" description="Disordered" evidence="1">
    <location>
        <begin position="283"/>
        <end position="340"/>
    </location>
</feature>
<evidence type="ECO:0000313" key="2">
    <source>
        <dbReference type="EMBL" id="SDM55501.1"/>
    </source>
</evidence>
<feature type="compositionally biased region" description="Polar residues" evidence="1">
    <location>
        <begin position="29"/>
        <end position="47"/>
    </location>
</feature>
<proteinExistence type="predicted"/>
<feature type="compositionally biased region" description="Basic residues" evidence="1">
    <location>
        <begin position="317"/>
        <end position="340"/>
    </location>
</feature>
<evidence type="ECO:0000313" key="3">
    <source>
        <dbReference type="Proteomes" id="UP000183376"/>
    </source>
</evidence>
<gene>
    <name evidence="2" type="ORF">SAMN04489726_2216</name>
</gene>
<evidence type="ECO:0000256" key="1">
    <source>
        <dbReference type="SAM" id="MobiDB-lite"/>
    </source>
</evidence>
<dbReference type="STRING" id="211114.SAMN04489726_2216"/>
<accession>A0A1G9U6D7</accession>
<keyword evidence="3" id="KW-1185">Reference proteome</keyword>
<evidence type="ECO:0008006" key="4">
    <source>
        <dbReference type="Google" id="ProtNLM"/>
    </source>
</evidence>
<reference evidence="2 3" key="1">
    <citation type="submission" date="2016-10" db="EMBL/GenBank/DDBJ databases">
        <authorList>
            <person name="de Groot N.N."/>
        </authorList>
    </citation>
    <scope>NUCLEOTIDE SEQUENCE [LARGE SCALE GENOMIC DNA]</scope>
    <source>
        <strain evidence="2 3">DSM 44149</strain>
    </source>
</reference>
<dbReference type="EMBL" id="LT629701">
    <property type="protein sequence ID" value="SDM55501.1"/>
    <property type="molecule type" value="Genomic_DNA"/>
</dbReference>
<dbReference type="AlphaFoldDB" id="A0A1G9U6D7"/>
<feature type="compositionally biased region" description="Basic and acidic residues" evidence="1">
    <location>
        <begin position="66"/>
        <end position="78"/>
    </location>
</feature>
<sequence>MNGSDAGVVGVGKPGDQNSDYYGYDVTRLDQQSNGTEPGQHSGSTPAWSKHYTESWEHANPQDQGDQQRRETPPADGHSMDIEAAKLQIMSEQPGTAEERAQWRALAGMLQSVQTHLRSQTDQLDGDWESPFAKESFLSRIGKSLAFLEVWKRAATENSEALGGLAKVMRDGQSRMNTLYNEFVSERDAANYGFGDYAREWGENLIGLVDIGDMGEYEETTIQRVRDDWSFKARKLLSDIAADYSPHIAKLSSGRAKMLVPRDAVFHPGALGLPTPPCPEPPAALLAVPEVPAASRRPRPRRPPPPVSATSSGSSSSHRRHRRHRRPHHPRQRSRHRRRR</sequence>
<dbReference type="Proteomes" id="UP000183376">
    <property type="component" value="Chromosome I"/>
</dbReference>
<organism evidence="2 3">
    <name type="scientific">Allokutzneria albata</name>
    <name type="common">Kibdelosporangium albatum</name>
    <dbReference type="NCBI Taxonomy" id="211114"/>
    <lineage>
        <taxon>Bacteria</taxon>
        <taxon>Bacillati</taxon>
        <taxon>Actinomycetota</taxon>
        <taxon>Actinomycetes</taxon>
        <taxon>Pseudonocardiales</taxon>
        <taxon>Pseudonocardiaceae</taxon>
        <taxon>Allokutzneria</taxon>
    </lineage>
</organism>
<feature type="compositionally biased region" description="Low complexity" evidence="1">
    <location>
        <begin position="283"/>
        <end position="295"/>
    </location>
</feature>
<name>A0A1G9U6D7_ALLAB</name>
<protein>
    <recommendedName>
        <fullName evidence="4">PPE family protein</fullName>
    </recommendedName>
</protein>